<feature type="binding site" evidence="12">
    <location>
        <position position="479"/>
    </location>
    <ligand>
        <name>Zn(2+)</name>
        <dbReference type="ChEBI" id="CHEBI:29105"/>
        <label>2</label>
    </ligand>
</feature>
<evidence type="ECO:0000313" key="16">
    <source>
        <dbReference type="Proteomes" id="UP000077339"/>
    </source>
</evidence>
<keyword evidence="7 12" id="KW-0862">Zinc</keyword>
<dbReference type="EC" id="5.6.2.4" evidence="12"/>
<evidence type="ECO:0000256" key="12">
    <source>
        <dbReference type="HAMAP-Rule" id="MF_00983"/>
    </source>
</evidence>
<evidence type="ECO:0000256" key="7">
    <source>
        <dbReference type="ARBA" id="ARBA00022833"/>
    </source>
</evidence>
<dbReference type="SMART" id="SM00487">
    <property type="entry name" value="DEXDc"/>
    <property type="match status" value="1"/>
</dbReference>
<evidence type="ECO:0000256" key="4">
    <source>
        <dbReference type="ARBA" id="ARBA00022741"/>
    </source>
</evidence>
<comment type="function">
    <text evidence="12">Initiates the restart of stalled replication forks, which reloads the replicative helicase on sites other than the origin of replication. Recognizes and binds to abandoned replication forks and remodels them to uncover a helicase loading site. Promotes assembly of the primosome at these replication forks.</text>
</comment>
<keyword evidence="9 12" id="KW-0238">DNA-binding</keyword>
<dbReference type="Pfam" id="PF00270">
    <property type="entry name" value="DEAD"/>
    <property type="match status" value="1"/>
</dbReference>
<keyword evidence="4 12" id="KW-0547">Nucleotide-binding</keyword>
<dbReference type="PANTHER" id="PTHR30580">
    <property type="entry name" value="PRIMOSOMAL PROTEIN N"/>
    <property type="match status" value="1"/>
</dbReference>
<feature type="binding site" evidence="12">
    <location>
        <position position="470"/>
    </location>
    <ligand>
        <name>Zn(2+)</name>
        <dbReference type="ChEBI" id="CHEBI:29105"/>
        <label>1</label>
    </ligand>
</feature>
<dbReference type="InterPro" id="IPR042115">
    <property type="entry name" value="PriA_3primeBD_sf"/>
</dbReference>
<name>A0A182C777_9BACT</name>
<dbReference type="GO" id="GO:0043138">
    <property type="term" value="F:3'-5' DNA helicase activity"/>
    <property type="evidence" value="ECO:0007669"/>
    <property type="project" value="UniProtKB-EC"/>
</dbReference>
<dbReference type="Gene3D" id="3.40.1440.60">
    <property type="entry name" value="PriA, 3(prime) DNA-binding domain"/>
    <property type="match status" value="1"/>
</dbReference>
<keyword evidence="10 12" id="KW-0413">Isomerase</keyword>
<feature type="binding site" evidence="12">
    <location>
        <position position="473"/>
    </location>
    <ligand>
        <name>Zn(2+)</name>
        <dbReference type="ChEBI" id="CHEBI:29105"/>
        <label>1</label>
    </ligand>
</feature>
<evidence type="ECO:0000256" key="9">
    <source>
        <dbReference type="ARBA" id="ARBA00023125"/>
    </source>
</evidence>
<dbReference type="InterPro" id="IPR014001">
    <property type="entry name" value="Helicase_ATP-bd"/>
</dbReference>
<dbReference type="InterPro" id="IPR001650">
    <property type="entry name" value="Helicase_C-like"/>
</dbReference>
<dbReference type="InterPro" id="IPR041222">
    <property type="entry name" value="PriA_3primeBD"/>
</dbReference>
<dbReference type="PROSITE" id="PS51194">
    <property type="entry name" value="HELICASE_CTER"/>
    <property type="match status" value="1"/>
</dbReference>
<evidence type="ECO:0000256" key="2">
    <source>
        <dbReference type="ARBA" id="ARBA00022705"/>
    </source>
</evidence>
<evidence type="ECO:0000256" key="5">
    <source>
        <dbReference type="ARBA" id="ARBA00022801"/>
    </source>
</evidence>
<reference evidence="15 16" key="1">
    <citation type="submission" date="2014-02" db="EMBL/GenBank/DDBJ databases">
        <title>Kosmotoga genome sequencing.</title>
        <authorList>
            <person name="Pollo S.M."/>
            <person name="Charchuk R."/>
            <person name="Nesbo C.L."/>
        </authorList>
    </citation>
    <scope>NUCLEOTIDE SEQUENCE [LARGE SCALE GENOMIC DNA]</scope>
    <source>
        <strain evidence="15 16">S304</strain>
    </source>
</reference>
<dbReference type="OrthoDB" id="9759544at2"/>
<dbReference type="GO" id="GO:0008270">
    <property type="term" value="F:zinc ion binding"/>
    <property type="evidence" value="ECO:0007669"/>
    <property type="project" value="UniProtKB-UniRule"/>
</dbReference>
<protein>
    <recommendedName>
        <fullName evidence="12">Replication restart protein PriA</fullName>
    </recommendedName>
    <alternativeName>
        <fullName evidence="12">ATP-dependent DNA helicase PriA</fullName>
        <ecNumber evidence="12">5.6.2.4</ecNumber>
    </alternativeName>
    <alternativeName>
        <fullName evidence="12">DNA 3'-5' helicase PriA</fullName>
    </alternativeName>
</protein>
<dbReference type="InterPro" id="IPR041236">
    <property type="entry name" value="PriA_C"/>
</dbReference>
<evidence type="ECO:0000259" key="13">
    <source>
        <dbReference type="PROSITE" id="PS51192"/>
    </source>
</evidence>
<keyword evidence="6 12" id="KW-0347">Helicase</keyword>
<gene>
    <name evidence="12" type="primary">priA</name>
    <name evidence="15" type="ORF">AT15_07435</name>
</gene>
<dbReference type="FunFam" id="3.40.50.300:FF:000489">
    <property type="entry name" value="Primosome assembly protein PriA"/>
    <property type="match status" value="1"/>
</dbReference>
<feature type="domain" description="Helicase C-terminal" evidence="14">
    <location>
        <begin position="481"/>
        <end position="661"/>
    </location>
</feature>
<feature type="binding site" evidence="12">
    <location>
        <position position="497"/>
    </location>
    <ligand>
        <name>Zn(2+)</name>
        <dbReference type="ChEBI" id="CHEBI:29105"/>
        <label>2</label>
    </ligand>
</feature>
<dbReference type="PROSITE" id="PS51192">
    <property type="entry name" value="HELICASE_ATP_BIND_1"/>
    <property type="match status" value="1"/>
</dbReference>
<keyword evidence="2 12" id="KW-0235">DNA replication</keyword>
<dbReference type="Pfam" id="PF18319">
    <property type="entry name" value="Zn_ribbon_PriA"/>
    <property type="match status" value="1"/>
</dbReference>
<dbReference type="SUPFAM" id="SSF52540">
    <property type="entry name" value="P-loop containing nucleoside triphosphate hydrolases"/>
    <property type="match status" value="1"/>
</dbReference>
<sequence length="756" mass="85732">MAISGSPLRSAFSYHYEGELSIGQRVVVDFAGRNVVGYITSISSKPQFKTKPISRPLEKQVYLTPADITLAKWTVENYLAPIGKVFDLFFPPGKLLKSSSFVIPINSELPFSEPLKMSEALKLMGREQILKLKSQRKLKILHSYEKKLPSKRKVKLLKLSLSIKALEDLNLTTIQKKIIDYLLSVEKATPKEVMEALALKSRSPIETLLRRGTIELEEEEEDRSDSSWTIDAIEDLTSEQESVREAIIKDFKGVHYIFGLTGSGKTEVYFKIMERVLNRGKSVSYMVPEVSLTPQLMARIRGAFPGREVRVYHSYMSPAKRQRIWLDAVNDEIDILVGTRSALWIPIQNTGLIIVDEEHDSSFYQQTPPHYDAVEVAIKKGELYGIPVVLGSATPRVERYFRAKAGEFKLHSLLNRPVGQLPDLEIRDLRNSKDYIIPSETLGEIEKTVKLGHQVFVFVHRKGFSNYVVCANCGNILKCPNCDISLTYHKHDSVLKCHYCGYTTPPPSKCERCGSAALSARGFGTERVEHELQKRFPELSIMRMDRETISNPDQYEKALRKIESKDANIIVGTKMIAKGLDFPNIGLVVVIDADRIINLPNYDSAETAFQIISQISGRSGRGVHGKAIIQTFEPEHRVIKTALENDYMGFFETEVEIRKILKYPPFSTFIEIVVEKEKEEQCEKEAWELFNCIQENIKAAEVLEPVVPAVKKLFGKYRMKIHLKLFDREELEKVLKLLQKNPAGVDILVNSNGGSF</sequence>
<comment type="subunit">
    <text evidence="12">Component of the replication restart primosome.</text>
</comment>
<dbReference type="AlphaFoldDB" id="A0A182C777"/>
<dbReference type="HAMAP" id="MF_00983">
    <property type="entry name" value="PriA"/>
    <property type="match status" value="1"/>
</dbReference>
<dbReference type="SMART" id="SM00490">
    <property type="entry name" value="HELICc"/>
    <property type="match status" value="1"/>
</dbReference>
<evidence type="ECO:0000256" key="8">
    <source>
        <dbReference type="ARBA" id="ARBA00022840"/>
    </source>
</evidence>
<keyword evidence="1 12" id="KW-0639">Primosome</keyword>
<dbReference type="Pfam" id="PF17764">
    <property type="entry name" value="PriA_3primeBD"/>
    <property type="match status" value="1"/>
</dbReference>
<dbReference type="GO" id="GO:0016887">
    <property type="term" value="F:ATP hydrolysis activity"/>
    <property type="evidence" value="ECO:0007669"/>
    <property type="project" value="RHEA"/>
</dbReference>
<feature type="binding site" evidence="12">
    <location>
        <position position="500"/>
    </location>
    <ligand>
        <name>Zn(2+)</name>
        <dbReference type="ChEBI" id="CHEBI:29105"/>
        <label>2</label>
    </ligand>
</feature>
<dbReference type="Pfam" id="PF18074">
    <property type="entry name" value="PriA_C"/>
    <property type="match status" value="1"/>
</dbReference>
<evidence type="ECO:0000256" key="6">
    <source>
        <dbReference type="ARBA" id="ARBA00022806"/>
    </source>
</evidence>
<comment type="similarity">
    <text evidence="12">Belongs to the helicase family. PriA subfamily.</text>
</comment>
<feature type="domain" description="Helicase ATP-binding" evidence="13">
    <location>
        <begin position="246"/>
        <end position="413"/>
    </location>
</feature>
<dbReference type="STRING" id="1453497.AT15_07435"/>
<evidence type="ECO:0000256" key="10">
    <source>
        <dbReference type="ARBA" id="ARBA00023235"/>
    </source>
</evidence>
<feature type="binding site" evidence="12">
    <location>
        <position position="482"/>
    </location>
    <ligand>
        <name>Zn(2+)</name>
        <dbReference type="ChEBI" id="CHEBI:29105"/>
        <label>2</label>
    </ligand>
</feature>
<keyword evidence="8 12" id="KW-0067">ATP-binding</keyword>
<organism evidence="15 16">
    <name type="scientific">Kosmotoga arenicorallina S304</name>
    <dbReference type="NCBI Taxonomy" id="1453497"/>
    <lineage>
        <taxon>Bacteria</taxon>
        <taxon>Thermotogati</taxon>
        <taxon>Thermotogota</taxon>
        <taxon>Thermotogae</taxon>
        <taxon>Kosmotogales</taxon>
        <taxon>Kosmotogaceae</taxon>
        <taxon>Kosmotoga</taxon>
    </lineage>
</organism>
<dbReference type="GO" id="GO:0006269">
    <property type="term" value="P:DNA replication, synthesis of primer"/>
    <property type="evidence" value="ECO:0007669"/>
    <property type="project" value="UniProtKB-KW"/>
</dbReference>
<dbReference type="RefSeq" id="WP_068346361.1">
    <property type="nucleotide sequence ID" value="NZ_JFHK01000004.1"/>
</dbReference>
<dbReference type="PATRIC" id="fig|1453497.3.peg.1481"/>
<comment type="caution">
    <text evidence="15">The sequence shown here is derived from an EMBL/GenBank/DDBJ whole genome shotgun (WGS) entry which is preliminary data.</text>
</comment>
<dbReference type="GO" id="GO:1990077">
    <property type="term" value="C:primosome complex"/>
    <property type="evidence" value="ECO:0007669"/>
    <property type="project" value="UniProtKB-UniRule"/>
</dbReference>
<evidence type="ECO:0000256" key="11">
    <source>
        <dbReference type="ARBA" id="ARBA00048988"/>
    </source>
</evidence>
<proteinExistence type="inferred from homology"/>
<dbReference type="Proteomes" id="UP000077339">
    <property type="component" value="Unassembled WGS sequence"/>
</dbReference>
<accession>A0A182C777</accession>
<evidence type="ECO:0000259" key="14">
    <source>
        <dbReference type="PROSITE" id="PS51194"/>
    </source>
</evidence>
<dbReference type="GO" id="GO:0006310">
    <property type="term" value="P:DNA recombination"/>
    <property type="evidence" value="ECO:0007669"/>
    <property type="project" value="InterPro"/>
</dbReference>
<dbReference type="InterPro" id="IPR005259">
    <property type="entry name" value="PriA"/>
</dbReference>
<evidence type="ECO:0000256" key="3">
    <source>
        <dbReference type="ARBA" id="ARBA00022723"/>
    </source>
</evidence>
<dbReference type="Gene3D" id="3.40.50.300">
    <property type="entry name" value="P-loop containing nucleotide triphosphate hydrolases"/>
    <property type="match status" value="2"/>
</dbReference>
<dbReference type="InterPro" id="IPR040498">
    <property type="entry name" value="PriA_CRR"/>
</dbReference>
<keyword evidence="5 12" id="KW-0378">Hydrolase</keyword>
<dbReference type="Pfam" id="PF00271">
    <property type="entry name" value="Helicase_C"/>
    <property type="match status" value="1"/>
</dbReference>
<evidence type="ECO:0000256" key="1">
    <source>
        <dbReference type="ARBA" id="ARBA00022515"/>
    </source>
</evidence>
<dbReference type="PANTHER" id="PTHR30580:SF0">
    <property type="entry name" value="PRIMOSOMAL PROTEIN N"/>
    <property type="match status" value="1"/>
</dbReference>
<keyword evidence="3 12" id="KW-0479">Metal-binding</keyword>
<dbReference type="InterPro" id="IPR027417">
    <property type="entry name" value="P-loop_NTPase"/>
</dbReference>
<dbReference type="NCBIfam" id="TIGR00595">
    <property type="entry name" value="priA"/>
    <property type="match status" value="1"/>
</dbReference>
<dbReference type="GO" id="GO:0006302">
    <property type="term" value="P:double-strand break repair"/>
    <property type="evidence" value="ECO:0007669"/>
    <property type="project" value="InterPro"/>
</dbReference>
<keyword evidence="16" id="KW-1185">Reference proteome</keyword>
<dbReference type="GO" id="GO:0005524">
    <property type="term" value="F:ATP binding"/>
    <property type="evidence" value="ECO:0007669"/>
    <property type="project" value="UniProtKB-UniRule"/>
</dbReference>
<comment type="catalytic activity">
    <reaction evidence="12">
        <text>Couples ATP hydrolysis with the unwinding of duplex DNA by translocating in the 3'-5' direction.</text>
        <dbReference type="EC" id="5.6.2.4"/>
    </reaction>
</comment>
<comment type="catalytic activity">
    <reaction evidence="11 12">
        <text>ATP + H2O = ADP + phosphate + H(+)</text>
        <dbReference type="Rhea" id="RHEA:13065"/>
        <dbReference type="ChEBI" id="CHEBI:15377"/>
        <dbReference type="ChEBI" id="CHEBI:15378"/>
        <dbReference type="ChEBI" id="CHEBI:30616"/>
        <dbReference type="ChEBI" id="CHEBI:43474"/>
        <dbReference type="ChEBI" id="CHEBI:456216"/>
        <dbReference type="EC" id="5.6.2.4"/>
    </reaction>
</comment>
<feature type="binding site" evidence="12">
    <location>
        <position position="513"/>
    </location>
    <ligand>
        <name>Zn(2+)</name>
        <dbReference type="ChEBI" id="CHEBI:29105"/>
        <label>1</label>
    </ligand>
</feature>
<dbReference type="InterPro" id="IPR011545">
    <property type="entry name" value="DEAD/DEAH_box_helicase_dom"/>
</dbReference>
<dbReference type="GO" id="GO:0006270">
    <property type="term" value="P:DNA replication initiation"/>
    <property type="evidence" value="ECO:0007669"/>
    <property type="project" value="TreeGrafter"/>
</dbReference>
<dbReference type="EMBL" id="JFHK01000004">
    <property type="protein sequence ID" value="OAA31320.1"/>
    <property type="molecule type" value="Genomic_DNA"/>
</dbReference>
<evidence type="ECO:0000313" key="15">
    <source>
        <dbReference type="EMBL" id="OAA31320.1"/>
    </source>
</evidence>
<comment type="cofactor">
    <cofactor evidence="12">
        <name>Zn(2+)</name>
        <dbReference type="ChEBI" id="CHEBI:29105"/>
    </cofactor>
    <text evidence="12">Binds 2 zinc ions per subunit.</text>
</comment>
<feature type="binding site" evidence="12">
    <location>
        <position position="510"/>
    </location>
    <ligand>
        <name>Zn(2+)</name>
        <dbReference type="ChEBI" id="CHEBI:29105"/>
        <label>1</label>
    </ligand>
</feature>
<dbReference type="GO" id="GO:0003677">
    <property type="term" value="F:DNA binding"/>
    <property type="evidence" value="ECO:0007669"/>
    <property type="project" value="UniProtKB-UniRule"/>
</dbReference>